<dbReference type="Pfam" id="PF25975">
    <property type="entry name" value="CzcB_C"/>
    <property type="match status" value="1"/>
</dbReference>
<dbReference type="PANTHER" id="PTHR30469">
    <property type="entry name" value="MULTIDRUG RESISTANCE PROTEIN MDTA"/>
    <property type="match status" value="1"/>
</dbReference>
<dbReference type="EMBL" id="JBHTCP010000014">
    <property type="protein sequence ID" value="MFC7371733.1"/>
    <property type="molecule type" value="Genomic_DNA"/>
</dbReference>
<dbReference type="RefSeq" id="WP_379748603.1">
    <property type="nucleotide sequence ID" value="NZ_JBHTCP010000014.1"/>
</dbReference>
<evidence type="ECO:0000259" key="3">
    <source>
        <dbReference type="Pfam" id="PF25975"/>
    </source>
</evidence>
<keyword evidence="2" id="KW-0732">Signal</keyword>
<evidence type="ECO:0000256" key="2">
    <source>
        <dbReference type="SAM" id="SignalP"/>
    </source>
</evidence>
<feature type="signal peptide" evidence="2">
    <location>
        <begin position="1"/>
        <end position="27"/>
    </location>
</feature>
<keyword evidence="6" id="KW-1185">Reference proteome</keyword>
<evidence type="ECO:0000259" key="4">
    <source>
        <dbReference type="Pfam" id="PF25984"/>
    </source>
</evidence>
<evidence type="ECO:0000256" key="1">
    <source>
        <dbReference type="SAM" id="Coils"/>
    </source>
</evidence>
<protein>
    <submittedName>
        <fullName evidence="5">Efflux RND transporter periplasmic adaptor subunit</fullName>
    </submittedName>
</protein>
<feature type="domain" description="YknX-like barrel-sandwich hybrid" evidence="4">
    <location>
        <begin position="74"/>
        <end position="208"/>
    </location>
</feature>
<dbReference type="PANTHER" id="PTHR30469:SF15">
    <property type="entry name" value="HLYD FAMILY OF SECRETION PROTEINS"/>
    <property type="match status" value="1"/>
</dbReference>
<dbReference type="Proteomes" id="UP001596549">
    <property type="component" value="Unassembled WGS sequence"/>
</dbReference>
<feature type="coiled-coil region" evidence="1">
    <location>
        <begin position="97"/>
        <end position="145"/>
    </location>
</feature>
<accession>A0ABW2NRD9</accession>
<reference evidence="6" key="1">
    <citation type="journal article" date="2019" name="Int. J. Syst. Evol. Microbiol.">
        <title>The Global Catalogue of Microorganisms (GCM) 10K type strain sequencing project: providing services to taxonomists for standard genome sequencing and annotation.</title>
        <authorList>
            <consortium name="The Broad Institute Genomics Platform"/>
            <consortium name="The Broad Institute Genome Sequencing Center for Infectious Disease"/>
            <person name="Wu L."/>
            <person name="Ma J."/>
        </authorList>
    </citation>
    <scope>NUCLEOTIDE SEQUENCE [LARGE SCALE GENOMIC DNA]</scope>
    <source>
        <strain evidence="6">NBRC 106396</strain>
    </source>
</reference>
<name>A0ABW2NRD9_9BACL</name>
<dbReference type="Gene3D" id="2.40.420.20">
    <property type="match status" value="1"/>
</dbReference>
<feature type="domain" description="CzcB-like C-terminal circularly permuted SH3-like" evidence="3">
    <location>
        <begin position="293"/>
        <end position="344"/>
    </location>
</feature>
<proteinExistence type="predicted"/>
<organism evidence="5 6">
    <name type="scientific">Fictibacillus iocasae</name>
    <dbReference type="NCBI Taxonomy" id="2715437"/>
    <lineage>
        <taxon>Bacteria</taxon>
        <taxon>Bacillati</taxon>
        <taxon>Bacillota</taxon>
        <taxon>Bacilli</taxon>
        <taxon>Bacillales</taxon>
        <taxon>Fictibacillaceae</taxon>
        <taxon>Fictibacillus</taxon>
    </lineage>
</organism>
<dbReference type="Pfam" id="PF25984">
    <property type="entry name" value="BSH_YknX"/>
    <property type="match status" value="1"/>
</dbReference>
<gene>
    <name evidence="5" type="ORF">ACFQPF_08595</name>
</gene>
<sequence length="375" mass="41505">MKKRLILWSAAGTCLAVLLAANTYIFAESESSPVQEIRLQTVKVTEKPLTEVHHFDGIAVADEIIDVYPLFDKEASEWLVKKGDAVTEGDPLVLYSDPELESRLKEAEDALSEEEVKADYYGALKSKLESKISNLDEEKDKVLIEEISAQLSDAELAENISLSRETSLGSTVSNLQEKIQNLSVVSPISGTVQLVEQHSDLSKPIIRIHSSGSLLVKVSLSPTEAAFINEGDEVTWQLSNTNREKATVLRKQMGGTNEIIDVYMQAENATLTEGEPVRVFVNETIKKKTAFLPTSAVITIDQKKYVYTLVDGFLQKREVLTGVVSGRMVEIVKGAAKGEWAAVKPSEAYYHNQRAYNLTVETGKVNENVKEKNKK</sequence>
<dbReference type="InterPro" id="IPR058649">
    <property type="entry name" value="CzcB_C"/>
</dbReference>
<keyword evidence="1" id="KW-0175">Coiled coil</keyword>
<evidence type="ECO:0000313" key="6">
    <source>
        <dbReference type="Proteomes" id="UP001596549"/>
    </source>
</evidence>
<evidence type="ECO:0000313" key="5">
    <source>
        <dbReference type="EMBL" id="MFC7371733.1"/>
    </source>
</evidence>
<dbReference type="InterPro" id="IPR058639">
    <property type="entry name" value="BSH_YknX-like"/>
</dbReference>
<feature type="chain" id="PRO_5046518411" evidence="2">
    <location>
        <begin position="28"/>
        <end position="375"/>
    </location>
</feature>
<comment type="caution">
    <text evidence="5">The sequence shown here is derived from an EMBL/GenBank/DDBJ whole genome shotgun (WGS) entry which is preliminary data.</text>
</comment>